<sequence length="322" mass="37098">MFGTAISNKEDLIYYEIALLTPLGTIAADPERRDATSEDLGELVPTEYDAVPCDHQDIGYKQQSLLLNRNASNSYYTDAPLELLLGSVLPYIKESFFENRDFNNSFDNALFDAFQLYEEGNSIIGSQLIRNLSGDIYPNMKDYYSIRKTRDLLNQDELTALLQQRFEKLYHKKVLHNKRLPTRCKICGKTSAYKSSLIHQDIVPEFLFHADPTNRDHKHYTKSGQLKEVNLQVFFPEEFTVDLDSGKQKYEIPARTYSTHPKGLHYYSIGKILTAADEKALYKFDNLRTSAQYLDTLSNTNKYPKLLNLASNTVIVCYKRKH</sequence>
<name>A0A0B7N0D4_9FUNG</name>
<proteinExistence type="predicted"/>
<dbReference type="AlphaFoldDB" id="A0A0B7N0D4"/>
<protein>
    <submittedName>
        <fullName evidence="1">Uncharacterized protein</fullName>
    </submittedName>
</protein>
<organism evidence="1 2">
    <name type="scientific">Parasitella parasitica</name>
    <dbReference type="NCBI Taxonomy" id="35722"/>
    <lineage>
        <taxon>Eukaryota</taxon>
        <taxon>Fungi</taxon>
        <taxon>Fungi incertae sedis</taxon>
        <taxon>Mucoromycota</taxon>
        <taxon>Mucoromycotina</taxon>
        <taxon>Mucoromycetes</taxon>
        <taxon>Mucorales</taxon>
        <taxon>Mucorineae</taxon>
        <taxon>Mucoraceae</taxon>
        <taxon>Parasitella</taxon>
    </lineage>
</organism>
<evidence type="ECO:0000313" key="2">
    <source>
        <dbReference type="Proteomes" id="UP000054107"/>
    </source>
</evidence>
<keyword evidence="2" id="KW-1185">Reference proteome</keyword>
<dbReference type="EMBL" id="LN720399">
    <property type="protein sequence ID" value="CEP08813.1"/>
    <property type="molecule type" value="Genomic_DNA"/>
</dbReference>
<accession>A0A0B7N0D4</accession>
<dbReference type="Proteomes" id="UP000054107">
    <property type="component" value="Unassembled WGS sequence"/>
</dbReference>
<gene>
    <name evidence="1" type="primary">PARPA_02202.1 scaffold 3493</name>
</gene>
<reference evidence="1 2" key="1">
    <citation type="submission" date="2014-09" db="EMBL/GenBank/DDBJ databases">
        <authorList>
            <person name="Ellenberger Sabrina"/>
        </authorList>
    </citation>
    <scope>NUCLEOTIDE SEQUENCE [LARGE SCALE GENOMIC DNA]</scope>
    <source>
        <strain evidence="1 2">CBS 412.66</strain>
    </source>
</reference>
<evidence type="ECO:0000313" key="1">
    <source>
        <dbReference type="EMBL" id="CEP08813.1"/>
    </source>
</evidence>